<evidence type="ECO:0000256" key="2">
    <source>
        <dbReference type="ARBA" id="ARBA00023125"/>
    </source>
</evidence>
<gene>
    <name evidence="5" type="ORF">A4D02_13705</name>
</gene>
<reference evidence="5 6" key="1">
    <citation type="submission" date="2016-04" db="EMBL/GenBank/DDBJ databases">
        <authorList>
            <person name="Chen L."/>
            <person name="Zhuang W."/>
            <person name="Wang G."/>
        </authorList>
    </citation>
    <scope>NUCLEOTIDE SEQUENCE [LARGE SCALE GENOMIC DNA]</scope>
    <source>
        <strain evidence="6">GR20</strain>
    </source>
</reference>
<feature type="domain" description="HTH araC/xylS-type" evidence="4">
    <location>
        <begin position="15"/>
        <end position="114"/>
    </location>
</feature>
<keyword evidence="1" id="KW-0805">Transcription regulation</keyword>
<dbReference type="PANTHER" id="PTHR43280:SF29">
    <property type="entry name" value="ARAC-FAMILY TRANSCRIPTIONAL REGULATOR"/>
    <property type="match status" value="1"/>
</dbReference>
<keyword evidence="6" id="KW-1185">Reference proteome</keyword>
<dbReference type="PANTHER" id="PTHR43280">
    <property type="entry name" value="ARAC-FAMILY TRANSCRIPTIONAL REGULATOR"/>
    <property type="match status" value="1"/>
</dbReference>
<comment type="caution">
    <text evidence="5">The sequence shown here is derived from an EMBL/GenBank/DDBJ whole genome shotgun (WGS) entry which is preliminary data.</text>
</comment>
<organism evidence="5 6">
    <name type="scientific">Niastella koreensis</name>
    <dbReference type="NCBI Taxonomy" id="354356"/>
    <lineage>
        <taxon>Bacteria</taxon>
        <taxon>Pseudomonadati</taxon>
        <taxon>Bacteroidota</taxon>
        <taxon>Chitinophagia</taxon>
        <taxon>Chitinophagales</taxon>
        <taxon>Chitinophagaceae</taxon>
        <taxon>Niastella</taxon>
    </lineage>
</organism>
<sequence>MSENHFTMDDVKLFHAIKVKIEKDFKEKLPYHNLVRTFCVNDHELRHGFVHFFGQSIREYQEQLRVQYACELMRQNPGMSVLKIAYDAGFNERSTFYRAFGRLLCMAPGEWRKQNKKHRKTDNNENDFL</sequence>
<evidence type="ECO:0000313" key="5">
    <source>
        <dbReference type="EMBL" id="OQP42616.1"/>
    </source>
</evidence>
<evidence type="ECO:0000313" key="6">
    <source>
        <dbReference type="Proteomes" id="UP000192277"/>
    </source>
</evidence>
<dbReference type="Proteomes" id="UP000192277">
    <property type="component" value="Unassembled WGS sequence"/>
</dbReference>
<dbReference type="Pfam" id="PF12833">
    <property type="entry name" value="HTH_18"/>
    <property type="match status" value="1"/>
</dbReference>
<keyword evidence="2" id="KW-0238">DNA-binding</keyword>
<evidence type="ECO:0000256" key="1">
    <source>
        <dbReference type="ARBA" id="ARBA00023015"/>
    </source>
</evidence>
<dbReference type="SMART" id="SM00342">
    <property type="entry name" value="HTH_ARAC"/>
    <property type="match status" value="1"/>
</dbReference>
<protein>
    <recommendedName>
        <fullName evidence="4">HTH araC/xylS-type domain-containing protein</fullName>
    </recommendedName>
</protein>
<evidence type="ECO:0000256" key="3">
    <source>
        <dbReference type="ARBA" id="ARBA00023163"/>
    </source>
</evidence>
<dbReference type="PROSITE" id="PS01124">
    <property type="entry name" value="HTH_ARAC_FAMILY_2"/>
    <property type="match status" value="1"/>
</dbReference>
<dbReference type="EMBL" id="LWBO01000044">
    <property type="protein sequence ID" value="OQP42616.1"/>
    <property type="molecule type" value="Genomic_DNA"/>
</dbReference>
<keyword evidence="3" id="KW-0804">Transcription</keyword>
<evidence type="ECO:0000259" key="4">
    <source>
        <dbReference type="PROSITE" id="PS01124"/>
    </source>
</evidence>
<dbReference type="SUPFAM" id="SSF46689">
    <property type="entry name" value="Homeodomain-like"/>
    <property type="match status" value="1"/>
</dbReference>
<dbReference type="InterPro" id="IPR018060">
    <property type="entry name" value="HTH_AraC"/>
</dbReference>
<name>A0ABX3NQM1_9BACT</name>
<accession>A0ABX3NQM1</accession>
<dbReference type="Gene3D" id="1.10.10.60">
    <property type="entry name" value="Homeodomain-like"/>
    <property type="match status" value="1"/>
</dbReference>
<dbReference type="InterPro" id="IPR009057">
    <property type="entry name" value="Homeodomain-like_sf"/>
</dbReference>
<proteinExistence type="predicted"/>